<dbReference type="PANTHER" id="PTHR47019:SF1">
    <property type="entry name" value="LIPID II FLIPPASE MURJ"/>
    <property type="match status" value="1"/>
</dbReference>
<feature type="transmembrane region" description="Helical" evidence="10">
    <location>
        <begin position="817"/>
        <end position="841"/>
    </location>
</feature>
<keyword evidence="7 10" id="KW-0472">Membrane</keyword>
<feature type="transmembrane region" description="Helical" evidence="10">
    <location>
        <begin position="500"/>
        <end position="521"/>
    </location>
</feature>
<dbReference type="Proteomes" id="UP001449225">
    <property type="component" value="Unassembled WGS sequence"/>
</dbReference>
<comment type="function">
    <text evidence="8">Involved in peptidoglycan biosynthesis. Transports lipid-linked peptidoglycan precursors from the inner to the outer leaflet of the cytoplasmic membrane.</text>
</comment>
<evidence type="ECO:0000256" key="10">
    <source>
        <dbReference type="SAM" id="Phobius"/>
    </source>
</evidence>
<feature type="transmembrane region" description="Helical" evidence="10">
    <location>
        <begin position="379"/>
        <end position="397"/>
    </location>
</feature>
<feature type="transmembrane region" description="Helical" evidence="10">
    <location>
        <begin position="569"/>
        <end position="590"/>
    </location>
</feature>
<dbReference type="RefSeq" id="WP_342853353.1">
    <property type="nucleotide sequence ID" value="NZ_JBBMRA010000001.1"/>
</dbReference>
<keyword evidence="12" id="KW-1185">Reference proteome</keyword>
<evidence type="ECO:0000256" key="8">
    <source>
        <dbReference type="ARBA" id="ARBA00060041"/>
    </source>
</evidence>
<feature type="transmembrane region" description="Helical" evidence="10">
    <location>
        <begin position="683"/>
        <end position="705"/>
    </location>
</feature>
<keyword evidence="3 10" id="KW-0812">Transmembrane</keyword>
<keyword evidence="6 10" id="KW-1133">Transmembrane helix</keyword>
<dbReference type="Pfam" id="PF03023">
    <property type="entry name" value="MurJ"/>
    <property type="match status" value="1"/>
</dbReference>
<dbReference type="InterPro" id="IPR051050">
    <property type="entry name" value="Lipid_II_flippase_MurJ/MviN"/>
</dbReference>
<feature type="transmembrane region" description="Helical" evidence="10">
    <location>
        <begin position="717"/>
        <end position="738"/>
    </location>
</feature>
<feature type="transmembrane region" description="Helical" evidence="10">
    <location>
        <begin position="348"/>
        <end position="367"/>
    </location>
</feature>
<dbReference type="InterPro" id="IPR004268">
    <property type="entry name" value="MurJ"/>
</dbReference>
<feature type="transmembrane region" description="Helical" evidence="10">
    <location>
        <begin position="418"/>
        <end position="441"/>
    </location>
</feature>
<keyword evidence="5" id="KW-0573">Peptidoglycan synthesis</keyword>
<feature type="transmembrane region" description="Helical" evidence="10">
    <location>
        <begin position="541"/>
        <end position="562"/>
    </location>
</feature>
<keyword evidence="2" id="KW-1003">Cell membrane</keyword>
<evidence type="ECO:0000256" key="3">
    <source>
        <dbReference type="ARBA" id="ARBA00022692"/>
    </source>
</evidence>
<reference evidence="11 12" key="1">
    <citation type="submission" date="2024-03" db="EMBL/GenBank/DDBJ databases">
        <title>Community enrichment and isolation of bacterial strains for fucoidan degradation.</title>
        <authorList>
            <person name="Sichert A."/>
        </authorList>
    </citation>
    <scope>NUCLEOTIDE SEQUENCE [LARGE SCALE GENOMIC DNA]</scope>
    <source>
        <strain evidence="11 12">AS76</strain>
    </source>
</reference>
<feature type="transmembrane region" description="Helical" evidence="10">
    <location>
        <begin position="792"/>
        <end position="811"/>
    </location>
</feature>
<evidence type="ECO:0000313" key="11">
    <source>
        <dbReference type="EMBL" id="MEM5534795.1"/>
    </source>
</evidence>
<accession>A0ABU9TM53</accession>
<comment type="similarity">
    <text evidence="9">Belongs to the MurJ/MviN family.</text>
</comment>
<evidence type="ECO:0000256" key="5">
    <source>
        <dbReference type="ARBA" id="ARBA00022984"/>
    </source>
</evidence>
<evidence type="ECO:0000256" key="1">
    <source>
        <dbReference type="ARBA" id="ARBA00004651"/>
    </source>
</evidence>
<evidence type="ECO:0000256" key="9">
    <source>
        <dbReference type="ARBA" id="ARBA00061532"/>
    </source>
</evidence>
<proteinExistence type="inferred from homology"/>
<keyword evidence="4" id="KW-0133">Cell shape</keyword>
<comment type="subcellular location">
    <subcellularLocation>
        <location evidence="1">Cell membrane</location>
        <topology evidence="1">Multi-pass membrane protein</topology>
    </subcellularLocation>
</comment>
<gene>
    <name evidence="11" type="ORF">WNY58_00185</name>
</gene>
<feature type="transmembrane region" description="Helical" evidence="10">
    <location>
        <begin position="66"/>
        <end position="85"/>
    </location>
</feature>
<feature type="transmembrane region" description="Helical" evidence="10">
    <location>
        <begin position="317"/>
        <end position="341"/>
    </location>
</feature>
<sequence length="903" mass="99951">MPTFLNPGNQLLSGDAVLFDQVAWSMAERIKLHGWSEISLFSNSLETGNVVVAAIVYSIFGRDPSFIIPVNAILHATSGLMMFVLAFELTNQRKIGLVAGLMVSILFVVFPSALNWYGQLHKDGYAILGTLFIIYVWVKIFSRDFDFSLSLVIMSVLGIFLIGFVRPYALLLTFVVLVTSVTCVLLVQLCSKRITIDRKRSAFGVVFIVFLLASYLTISDSAVQVEKTIGDAGVNQVEDWSWQDTEWVPNKIERYVQGAATVRAILATSNVEQGAKSGIDLDVLPNDILGVIAYLPRATQIGMFSPFPSDWLDSLSLMRLVSIAEMLIYYSCAAGLFFLFVYNRSPSILFVAIFSVFFLSILGFSVVNVGSLYRVRCAYVFLIMMLGLIGWFIYLSRRQHVINLARYFSRLKENGSERLRLVFLSCSIMSITLLSFILFFFRDLYMATTYGLVGELDVFFLALMIPMTVVSIGCIPFGASFIPVFIELLRTKDESEVREYVKGLISVVLVVLAVVSMFVWYASVHLIPVISSAHTSMLDDFLLWGMVLLVVSGPVVIGNSILNAKGKVAFAGVSQLAVPVIALFILYFWGENNIKAGMIGMVVGQFVNLVLVQLYLSKFGFTLFPRMHWKALNFNNMFFSMQYYSLVSSSFFLALSVFVGSLLAVSLSEGAVTLLNLGNKVVLLMTGLVGSAITSVLLPHFSTIIAKGEMEKARQDLLFFMMLLILLVLPVSGILMSFPDFFVNMIFGVAELTADDLSDLSRIMVFSAIQLPFFTSLILMIRFLVAVKRVSIVLLVAFVGLVANILLSQILMPHLGVSGIALGGALSVVVATILLACFFVVHGYFSKSSFLMFVLISSACMLVFSSIIIHKFQGLLFVVFISCPLIIYFIKNSAMRADSNNVE</sequence>
<evidence type="ECO:0000313" key="12">
    <source>
        <dbReference type="Proteomes" id="UP001449225"/>
    </source>
</evidence>
<evidence type="ECO:0000256" key="4">
    <source>
        <dbReference type="ARBA" id="ARBA00022960"/>
    </source>
</evidence>
<feature type="transmembrane region" description="Helical" evidence="10">
    <location>
        <begin position="171"/>
        <end position="189"/>
    </location>
</feature>
<evidence type="ECO:0000256" key="2">
    <source>
        <dbReference type="ARBA" id="ARBA00022475"/>
    </source>
</evidence>
<organism evidence="11 12">
    <name type="scientific">Neptuniibacter pectenicola</name>
    <dbReference type="NCBI Taxonomy" id="1806669"/>
    <lineage>
        <taxon>Bacteria</taxon>
        <taxon>Pseudomonadati</taxon>
        <taxon>Pseudomonadota</taxon>
        <taxon>Gammaproteobacteria</taxon>
        <taxon>Oceanospirillales</taxon>
        <taxon>Oceanospirillaceae</taxon>
        <taxon>Neptuniibacter</taxon>
    </lineage>
</organism>
<evidence type="ECO:0000256" key="6">
    <source>
        <dbReference type="ARBA" id="ARBA00022989"/>
    </source>
</evidence>
<comment type="caution">
    <text evidence="11">The sequence shown here is derived from an EMBL/GenBank/DDBJ whole genome shotgun (WGS) entry which is preliminary data.</text>
</comment>
<evidence type="ECO:0000256" key="7">
    <source>
        <dbReference type="ARBA" id="ARBA00023136"/>
    </source>
</evidence>
<feature type="transmembrane region" description="Helical" evidence="10">
    <location>
        <begin position="97"/>
        <end position="118"/>
    </location>
</feature>
<dbReference type="EMBL" id="JBBMRA010000001">
    <property type="protein sequence ID" value="MEM5534795.1"/>
    <property type="molecule type" value="Genomic_DNA"/>
</dbReference>
<feature type="transmembrane region" description="Helical" evidence="10">
    <location>
        <begin position="201"/>
        <end position="218"/>
    </location>
</feature>
<feature type="transmembrane region" description="Helical" evidence="10">
    <location>
        <begin position="874"/>
        <end position="890"/>
    </location>
</feature>
<feature type="transmembrane region" description="Helical" evidence="10">
    <location>
        <begin position="637"/>
        <end position="663"/>
    </location>
</feature>
<feature type="transmembrane region" description="Helical" evidence="10">
    <location>
        <begin position="596"/>
        <end position="616"/>
    </location>
</feature>
<feature type="transmembrane region" description="Helical" evidence="10">
    <location>
        <begin position="124"/>
        <end position="140"/>
    </location>
</feature>
<dbReference type="PANTHER" id="PTHR47019">
    <property type="entry name" value="LIPID II FLIPPASE MURJ"/>
    <property type="match status" value="1"/>
</dbReference>
<feature type="transmembrane region" description="Helical" evidence="10">
    <location>
        <begin position="763"/>
        <end position="785"/>
    </location>
</feature>
<feature type="transmembrane region" description="Helical" evidence="10">
    <location>
        <begin position="461"/>
        <end position="488"/>
    </location>
</feature>
<name>A0ABU9TM53_9GAMM</name>
<feature type="transmembrane region" description="Helical" evidence="10">
    <location>
        <begin position="850"/>
        <end position="868"/>
    </location>
</feature>
<feature type="transmembrane region" description="Helical" evidence="10">
    <location>
        <begin position="147"/>
        <end position="165"/>
    </location>
</feature>
<protein>
    <submittedName>
        <fullName evidence="11">Lipid II flippase MurJ</fullName>
    </submittedName>
</protein>